<dbReference type="Pfam" id="PF01144">
    <property type="entry name" value="CoA_trans"/>
    <property type="match status" value="1"/>
</dbReference>
<organism evidence="2 3">
    <name type="scientific">Pallidibacillus thermolactis</name>
    <dbReference type="NCBI Taxonomy" id="251051"/>
    <lineage>
        <taxon>Bacteria</taxon>
        <taxon>Bacillati</taxon>
        <taxon>Bacillota</taxon>
        <taxon>Bacilli</taxon>
        <taxon>Bacillales</taxon>
        <taxon>Bacillaceae</taxon>
        <taxon>Pallidibacillus</taxon>
    </lineage>
</organism>
<dbReference type="RefSeq" id="WP_263062213.1">
    <property type="nucleotide sequence ID" value="NZ_JAOUSE010000058.1"/>
</dbReference>
<dbReference type="InterPro" id="IPR004165">
    <property type="entry name" value="CoA_trans_fam_I"/>
</dbReference>
<protein>
    <submittedName>
        <fullName evidence="2">CoA transferase subunit A</fullName>
    </submittedName>
</protein>
<evidence type="ECO:0000313" key="3">
    <source>
        <dbReference type="Proteomes" id="UP001208656"/>
    </source>
</evidence>
<keyword evidence="2" id="KW-0808">Transferase</keyword>
<sequence length="260" mass="28252">MSKLSSIQDAVQSIENGALLALGGNALHRSPIAFVLELIRQEKKDLSLIKTAGALDVDLLALSKSIRSVYAGYIGFEMLGLAQNYRKGVQNGEITVYEHACASVIAALRASIYGVSFQPINGFDGSSLPELTGLIKWISCPFTNKKTAVVAALKPDVTIIHTNIADEKGNAYIDGSVYEDLIMVKAARRTIITTEKVISSTDWKEKPQIPGFLVERVVHAEKGAAPGSCAPLYTIDDHEVHSYLKNPKKYLERKVAVSHV</sequence>
<dbReference type="SUPFAM" id="SSF100950">
    <property type="entry name" value="NagB/RpiA/CoA transferase-like"/>
    <property type="match status" value="1"/>
</dbReference>
<dbReference type="InterPro" id="IPR037171">
    <property type="entry name" value="NagB/RpiA_transferase-like"/>
</dbReference>
<name>A0ABT2WIL3_9BACI</name>
<gene>
    <name evidence="2" type="ORF">OEV82_13825</name>
</gene>
<dbReference type="Gene3D" id="3.40.1080.10">
    <property type="entry name" value="Glutaconate Coenzyme A-transferase"/>
    <property type="match status" value="1"/>
</dbReference>
<dbReference type="GO" id="GO:0016740">
    <property type="term" value="F:transferase activity"/>
    <property type="evidence" value="ECO:0007669"/>
    <property type="project" value="UniProtKB-KW"/>
</dbReference>
<dbReference type="EMBL" id="JAOUSE010000058">
    <property type="protein sequence ID" value="MCU9595518.1"/>
    <property type="molecule type" value="Genomic_DNA"/>
</dbReference>
<accession>A0ABT2WIL3</accession>
<comment type="similarity">
    <text evidence="1">Belongs to the 3-oxoacid CoA-transferase subunit B family.</text>
</comment>
<proteinExistence type="inferred from homology"/>
<dbReference type="Proteomes" id="UP001208656">
    <property type="component" value="Unassembled WGS sequence"/>
</dbReference>
<comment type="caution">
    <text evidence="2">The sequence shown here is derived from an EMBL/GenBank/DDBJ whole genome shotgun (WGS) entry which is preliminary data.</text>
</comment>
<dbReference type="SMART" id="SM00882">
    <property type="entry name" value="CoA_trans"/>
    <property type="match status" value="1"/>
</dbReference>
<keyword evidence="3" id="KW-1185">Reference proteome</keyword>
<evidence type="ECO:0000256" key="1">
    <source>
        <dbReference type="ARBA" id="ARBA00007047"/>
    </source>
</evidence>
<dbReference type="PANTHER" id="PTHR43293">
    <property type="entry name" value="ACETATE COA-TRANSFERASE YDIF"/>
    <property type="match status" value="1"/>
</dbReference>
<reference evidence="2 3" key="1">
    <citation type="submission" date="2022-10" db="EMBL/GenBank/DDBJ databases">
        <title>Description of Fervidibacillus gen. nov. in the family Fervidibacillaceae fam. nov. with two species, Fervidibacillus albus sp. nov., and Fervidibacillus halotolerans sp. nov., isolated from tidal flat sediments.</title>
        <authorList>
            <person name="Kwon K.K."/>
            <person name="Yang S.-H."/>
        </authorList>
    </citation>
    <scope>NUCLEOTIDE SEQUENCE [LARGE SCALE GENOMIC DNA]</scope>
    <source>
        <strain evidence="2 3">DSM 23332</strain>
    </source>
</reference>
<evidence type="ECO:0000313" key="2">
    <source>
        <dbReference type="EMBL" id="MCU9595518.1"/>
    </source>
</evidence>
<dbReference type="PANTHER" id="PTHR43293:SF3">
    <property type="entry name" value="CHOLESTEROL RING-CLEAVING HYDROLASE IPDB SUBUNIT"/>
    <property type="match status" value="1"/>
</dbReference>